<accession>A0A382WHU0</accession>
<dbReference type="Gene3D" id="2.130.10.10">
    <property type="entry name" value="YVTN repeat-like/Quinoprotein amine dehydrogenase"/>
    <property type="match status" value="1"/>
</dbReference>
<evidence type="ECO:0000256" key="2">
    <source>
        <dbReference type="ARBA" id="ARBA00022737"/>
    </source>
</evidence>
<dbReference type="InterPro" id="IPR001680">
    <property type="entry name" value="WD40_rpt"/>
</dbReference>
<name>A0A382WHU0_9ZZZZ</name>
<protein>
    <submittedName>
        <fullName evidence="3">Uncharacterized protein</fullName>
    </submittedName>
</protein>
<dbReference type="EMBL" id="UINC01159862">
    <property type="protein sequence ID" value="SVD58184.1"/>
    <property type="molecule type" value="Genomic_DNA"/>
</dbReference>
<dbReference type="Pfam" id="PF00400">
    <property type="entry name" value="WD40"/>
    <property type="match status" value="3"/>
</dbReference>
<keyword evidence="1" id="KW-0853">WD repeat</keyword>
<evidence type="ECO:0000313" key="3">
    <source>
        <dbReference type="EMBL" id="SVD58184.1"/>
    </source>
</evidence>
<dbReference type="SMART" id="SM00320">
    <property type="entry name" value="WD40"/>
    <property type="match status" value="3"/>
</dbReference>
<proteinExistence type="predicted"/>
<reference evidence="3" key="1">
    <citation type="submission" date="2018-05" db="EMBL/GenBank/DDBJ databases">
        <authorList>
            <person name="Lanie J.A."/>
            <person name="Ng W.-L."/>
            <person name="Kazmierczak K.M."/>
            <person name="Andrzejewski T.M."/>
            <person name="Davidsen T.M."/>
            <person name="Wayne K.J."/>
            <person name="Tettelin H."/>
            <person name="Glass J.I."/>
            <person name="Rusch D."/>
            <person name="Podicherti R."/>
            <person name="Tsui H.-C.T."/>
            <person name="Winkler M.E."/>
        </authorList>
    </citation>
    <scope>NUCLEOTIDE SEQUENCE</scope>
</reference>
<dbReference type="InterPro" id="IPR019775">
    <property type="entry name" value="WD40_repeat_CS"/>
</dbReference>
<dbReference type="PANTHER" id="PTHR22847">
    <property type="entry name" value="WD40 REPEAT PROTEIN"/>
    <property type="match status" value="1"/>
</dbReference>
<dbReference type="SUPFAM" id="SSF50978">
    <property type="entry name" value="WD40 repeat-like"/>
    <property type="match status" value="1"/>
</dbReference>
<dbReference type="PRINTS" id="PR00320">
    <property type="entry name" value="GPROTEINBRPT"/>
</dbReference>
<dbReference type="AlphaFoldDB" id="A0A382WHU0"/>
<dbReference type="PROSITE" id="PS00678">
    <property type="entry name" value="WD_REPEATS_1"/>
    <property type="match status" value="1"/>
</dbReference>
<dbReference type="PROSITE" id="PS50082">
    <property type="entry name" value="WD_REPEATS_2"/>
    <property type="match status" value="3"/>
</dbReference>
<feature type="non-terminal residue" evidence="3">
    <location>
        <position position="152"/>
    </location>
</feature>
<evidence type="ECO:0000256" key="1">
    <source>
        <dbReference type="ARBA" id="ARBA00022574"/>
    </source>
</evidence>
<dbReference type="InterPro" id="IPR020472">
    <property type="entry name" value="WD40_PAC1"/>
</dbReference>
<dbReference type="InterPro" id="IPR036322">
    <property type="entry name" value="WD40_repeat_dom_sf"/>
</dbReference>
<dbReference type="PANTHER" id="PTHR22847:SF637">
    <property type="entry name" value="WD REPEAT DOMAIN 5B"/>
    <property type="match status" value="1"/>
</dbReference>
<dbReference type="InterPro" id="IPR015943">
    <property type="entry name" value="WD40/YVTN_repeat-like_dom_sf"/>
</dbReference>
<dbReference type="PROSITE" id="PS50294">
    <property type="entry name" value="WD_REPEATS_REGION"/>
    <property type="match status" value="3"/>
</dbReference>
<gene>
    <name evidence="3" type="ORF">METZ01_LOCUS411038</name>
</gene>
<keyword evidence="2" id="KW-0677">Repeat</keyword>
<sequence length="152" mass="16779">MTSAIIWVTSRPIPKLTGLLYFTCSLLLAMPVNAEMTGHVGYVNSLVVTNDGKTAISASWDTTIRLWNLSKHTEFNLLDGHIMSVNEVALSPIGNTFASASWDHSIRLWSYRDGTEIAQLVGHDDAVYGVDFSPDGQSLVSASWDYTLKLWD</sequence>
<organism evidence="3">
    <name type="scientific">marine metagenome</name>
    <dbReference type="NCBI Taxonomy" id="408172"/>
    <lineage>
        <taxon>unclassified sequences</taxon>
        <taxon>metagenomes</taxon>
        <taxon>ecological metagenomes</taxon>
    </lineage>
</organism>